<dbReference type="Gene3D" id="3.90.1150.10">
    <property type="entry name" value="Aspartate Aminotransferase, domain 1"/>
    <property type="match status" value="1"/>
</dbReference>
<dbReference type="InterPro" id="IPR011051">
    <property type="entry name" value="RmlC_Cupin_sf"/>
</dbReference>
<dbReference type="SUPFAM" id="SSF53383">
    <property type="entry name" value="PLP-dependent transferases"/>
    <property type="match status" value="1"/>
</dbReference>
<dbReference type="Proteomes" id="UP000622797">
    <property type="component" value="Unassembled WGS sequence"/>
</dbReference>
<dbReference type="Pfam" id="PF00202">
    <property type="entry name" value="Aminotran_3"/>
    <property type="match status" value="2"/>
</dbReference>
<evidence type="ECO:0000313" key="3">
    <source>
        <dbReference type="EMBL" id="KAF4960048.1"/>
    </source>
</evidence>
<comment type="cofactor">
    <cofactor evidence="1">
        <name>pyridoxal 5'-phosphate</name>
        <dbReference type="ChEBI" id="CHEBI:597326"/>
    </cofactor>
</comment>
<keyword evidence="2" id="KW-0663">Pyridoxal phosphate</keyword>
<sequence length="552" mass="59882">MASDASLPCVSVIKGIAGFPTLDRYGHGQSSDIFASSPDLSAPITVGIWKVDNFTEGTGVYTAEYDEVKYIISGDSTWKDCRSGRSFYADAGSAIWLPKGSQTTLVASKDLRALYVEQTHRKPTKIPGSLTLWTSRLDKLYERVLGQYVRGNKRSNDRFDRALEHLPGGNTRSVLHYDPFPMSISSGRDCYITSADGAEYVDFVSEFSAAMFGHSNATILQAIQNALTNGVNLGGPGEAEVELAIHIKSRFKSIDKLRFCNSGSEANTMALALATSSTKQRKILAFQNGYHGGFIGFDHAPHLSTIPHQFVLGRFNDIEHTKTLISDDLAAIIVEPMQSAGGAVISTHEFLSFLREAATKTGALLIFDEVVTSRLHINGLQGHFGIYPDITTLGKYIGGGPSFGAFGGRADIMDAFDPRSGFLTHSGTYNNNVLTMAAGNAAAKILTQSKIEKANHLGDRMRDGINAYNSEYLQASGFGSVVGIQFLGESGTRLRDAFFFYMLKQGIYVGKRGFLSVNLAHQAEHASQFLDAFAGFMAEVFGDDEPTSSCHL</sequence>
<dbReference type="PANTHER" id="PTHR43713">
    <property type="entry name" value="GLUTAMATE-1-SEMIALDEHYDE 2,1-AMINOMUTASE"/>
    <property type="match status" value="1"/>
</dbReference>
<accession>A0A8H4X301</accession>
<dbReference type="Gene3D" id="2.60.120.10">
    <property type="entry name" value="Jelly Rolls"/>
    <property type="match status" value="1"/>
</dbReference>
<dbReference type="InterPro" id="IPR010424">
    <property type="entry name" value="EutQ"/>
</dbReference>
<organism evidence="3 4">
    <name type="scientific">Fusarium sarcochroum</name>
    <dbReference type="NCBI Taxonomy" id="1208366"/>
    <lineage>
        <taxon>Eukaryota</taxon>
        <taxon>Fungi</taxon>
        <taxon>Dikarya</taxon>
        <taxon>Ascomycota</taxon>
        <taxon>Pezizomycotina</taxon>
        <taxon>Sordariomycetes</taxon>
        <taxon>Hypocreomycetidae</taxon>
        <taxon>Hypocreales</taxon>
        <taxon>Nectriaceae</taxon>
        <taxon>Fusarium</taxon>
        <taxon>Fusarium lateritium species complex</taxon>
    </lineage>
</organism>
<dbReference type="InterPro" id="IPR015424">
    <property type="entry name" value="PyrdxlP-dep_Trfase"/>
</dbReference>
<dbReference type="InterPro" id="IPR015421">
    <property type="entry name" value="PyrdxlP-dep_Trfase_major"/>
</dbReference>
<dbReference type="EMBL" id="JABEXW010000647">
    <property type="protein sequence ID" value="KAF4960048.1"/>
    <property type="molecule type" value="Genomic_DNA"/>
</dbReference>
<dbReference type="OrthoDB" id="425114at2759"/>
<dbReference type="InterPro" id="IPR005814">
    <property type="entry name" value="Aminotrans_3"/>
</dbReference>
<evidence type="ECO:0000256" key="2">
    <source>
        <dbReference type="ARBA" id="ARBA00022898"/>
    </source>
</evidence>
<dbReference type="GO" id="GO:0008483">
    <property type="term" value="F:transaminase activity"/>
    <property type="evidence" value="ECO:0007669"/>
    <property type="project" value="InterPro"/>
</dbReference>
<dbReference type="SUPFAM" id="SSF51182">
    <property type="entry name" value="RmlC-like cupins"/>
    <property type="match status" value="1"/>
</dbReference>
<evidence type="ECO:0000313" key="4">
    <source>
        <dbReference type="Proteomes" id="UP000622797"/>
    </source>
</evidence>
<comment type="caution">
    <text evidence="3">The sequence shown here is derived from an EMBL/GenBank/DDBJ whole genome shotgun (WGS) entry which is preliminary data.</text>
</comment>
<dbReference type="Pfam" id="PF06249">
    <property type="entry name" value="EutQ"/>
    <property type="match status" value="1"/>
</dbReference>
<dbReference type="PANTHER" id="PTHR43713:SF3">
    <property type="entry name" value="GLUTAMATE-1-SEMIALDEHYDE 2,1-AMINOMUTASE 1, CHLOROPLASTIC-RELATED"/>
    <property type="match status" value="1"/>
</dbReference>
<dbReference type="GO" id="GO:0030170">
    <property type="term" value="F:pyridoxal phosphate binding"/>
    <property type="evidence" value="ECO:0007669"/>
    <property type="project" value="InterPro"/>
</dbReference>
<gene>
    <name evidence="3" type="ORF">FSARC_10579</name>
</gene>
<evidence type="ECO:0008006" key="5">
    <source>
        <dbReference type="Google" id="ProtNLM"/>
    </source>
</evidence>
<dbReference type="InterPro" id="IPR014710">
    <property type="entry name" value="RmlC-like_jellyroll"/>
</dbReference>
<dbReference type="AlphaFoldDB" id="A0A8H4X301"/>
<evidence type="ECO:0000256" key="1">
    <source>
        <dbReference type="ARBA" id="ARBA00001933"/>
    </source>
</evidence>
<name>A0A8H4X301_9HYPO</name>
<reference evidence="3" key="2">
    <citation type="submission" date="2020-05" db="EMBL/GenBank/DDBJ databases">
        <authorList>
            <person name="Kim H.-S."/>
            <person name="Proctor R.H."/>
            <person name="Brown D.W."/>
        </authorList>
    </citation>
    <scope>NUCLEOTIDE SEQUENCE</scope>
    <source>
        <strain evidence="3">NRRL 20472</strain>
    </source>
</reference>
<protein>
    <recommendedName>
        <fullName evidence="5">Glutamate-1-semialdehyde 2,1-aminomutase</fullName>
    </recommendedName>
</protein>
<dbReference type="Gene3D" id="3.40.640.10">
    <property type="entry name" value="Type I PLP-dependent aspartate aminotransferase-like (Major domain)"/>
    <property type="match status" value="1"/>
</dbReference>
<dbReference type="InterPro" id="IPR015422">
    <property type="entry name" value="PyrdxlP-dep_Trfase_small"/>
</dbReference>
<keyword evidence="4" id="KW-1185">Reference proteome</keyword>
<proteinExistence type="predicted"/>
<reference evidence="3" key="1">
    <citation type="journal article" date="2020" name="BMC Genomics">
        <title>Correction to: Identification and distribution of gene clusters required for synthesis of sphingolipid metabolism inhibitors in diverse species of the filamentous fungus Fusarium.</title>
        <authorList>
            <person name="Kim H.S."/>
            <person name="Lohmar J.M."/>
            <person name="Busman M."/>
            <person name="Brown D.W."/>
            <person name="Naumann T.A."/>
            <person name="Divon H.H."/>
            <person name="Lysoe E."/>
            <person name="Uhlig S."/>
            <person name="Proctor R.H."/>
        </authorList>
    </citation>
    <scope>NUCLEOTIDE SEQUENCE</scope>
    <source>
        <strain evidence="3">NRRL 20472</strain>
    </source>
</reference>